<evidence type="ECO:0000256" key="9">
    <source>
        <dbReference type="ARBA" id="ARBA00023136"/>
    </source>
</evidence>
<dbReference type="EMBL" id="CP000083">
    <property type="protein sequence ID" value="AAZ24389.1"/>
    <property type="molecule type" value="Genomic_DNA"/>
</dbReference>
<dbReference type="PANTHER" id="PTHR33446">
    <property type="entry name" value="PROTEIN TONB-RELATED"/>
    <property type="match status" value="1"/>
</dbReference>
<dbReference type="AlphaFoldDB" id="Q484D5"/>
<keyword evidence="8" id="KW-1133">Transmembrane helix</keyword>
<dbReference type="GO" id="GO:0031992">
    <property type="term" value="F:energy transducer activity"/>
    <property type="evidence" value="ECO:0007669"/>
    <property type="project" value="InterPro"/>
</dbReference>
<dbReference type="NCBIfam" id="TIGR01352">
    <property type="entry name" value="tonB_Cterm"/>
    <property type="match status" value="1"/>
</dbReference>
<dbReference type="InterPro" id="IPR051045">
    <property type="entry name" value="TonB-dependent_transducer"/>
</dbReference>
<feature type="region of interest" description="Disordered" evidence="11">
    <location>
        <begin position="1"/>
        <end position="34"/>
    </location>
</feature>
<evidence type="ECO:0000256" key="5">
    <source>
        <dbReference type="ARBA" id="ARBA00022519"/>
    </source>
</evidence>
<protein>
    <recommendedName>
        <fullName evidence="10">Protein TonB</fullName>
    </recommendedName>
</protein>
<keyword evidence="7 10" id="KW-0653">Protein transport</keyword>
<dbReference type="InterPro" id="IPR003538">
    <property type="entry name" value="TonB"/>
</dbReference>
<keyword evidence="10" id="KW-0735">Signal-anchor</keyword>
<feature type="compositionally biased region" description="Basic and acidic residues" evidence="11">
    <location>
        <begin position="25"/>
        <end position="34"/>
    </location>
</feature>
<dbReference type="GO" id="GO:0015031">
    <property type="term" value="P:protein transport"/>
    <property type="evidence" value="ECO:0007669"/>
    <property type="project" value="UniProtKB-UniRule"/>
</dbReference>
<name>Q484D5_COLP3</name>
<evidence type="ECO:0000313" key="13">
    <source>
        <dbReference type="EMBL" id="AAZ24389.1"/>
    </source>
</evidence>
<evidence type="ECO:0000256" key="8">
    <source>
        <dbReference type="ARBA" id="ARBA00022989"/>
    </source>
</evidence>
<dbReference type="GO" id="GO:0015891">
    <property type="term" value="P:siderophore transport"/>
    <property type="evidence" value="ECO:0007669"/>
    <property type="project" value="InterPro"/>
</dbReference>
<keyword evidence="5 10" id="KW-0997">Cell inner membrane</keyword>
<keyword evidence="9" id="KW-0472">Membrane</keyword>
<dbReference type="InterPro" id="IPR006260">
    <property type="entry name" value="TonB/TolA_C"/>
</dbReference>
<evidence type="ECO:0000256" key="1">
    <source>
        <dbReference type="ARBA" id="ARBA00004383"/>
    </source>
</evidence>
<comment type="function">
    <text evidence="10">Interacts with outer membrane receptor proteins that carry out high-affinity binding and energy dependent uptake into the periplasmic space of specific substrates. It could act to transduce energy from the cytoplasmic membrane to specific energy-requiring processes in the outer membrane, resulting in the release into the periplasm of ligands bound by these outer membrane proteins.</text>
</comment>
<evidence type="ECO:0000256" key="10">
    <source>
        <dbReference type="RuleBase" id="RU362123"/>
    </source>
</evidence>
<feature type="compositionally biased region" description="Polar residues" evidence="11">
    <location>
        <begin position="10"/>
        <end position="22"/>
    </location>
</feature>
<dbReference type="PANTHER" id="PTHR33446:SF2">
    <property type="entry name" value="PROTEIN TONB"/>
    <property type="match status" value="1"/>
</dbReference>
<evidence type="ECO:0000256" key="4">
    <source>
        <dbReference type="ARBA" id="ARBA00022475"/>
    </source>
</evidence>
<comment type="similarity">
    <text evidence="2 10">Belongs to the TonB family.</text>
</comment>
<dbReference type="STRING" id="167879.CPS_1850"/>
<dbReference type="GO" id="GO:0030288">
    <property type="term" value="C:outer membrane-bounded periplasmic space"/>
    <property type="evidence" value="ECO:0007669"/>
    <property type="project" value="InterPro"/>
</dbReference>
<dbReference type="PRINTS" id="PR01374">
    <property type="entry name" value="TONBPROTEIN"/>
</dbReference>
<evidence type="ECO:0000256" key="6">
    <source>
        <dbReference type="ARBA" id="ARBA00022692"/>
    </source>
</evidence>
<evidence type="ECO:0000256" key="11">
    <source>
        <dbReference type="SAM" id="MobiDB-lite"/>
    </source>
</evidence>
<evidence type="ECO:0000256" key="7">
    <source>
        <dbReference type="ARBA" id="ARBA00022927"/>
    </source>
</evidence>
<dbReference type="InterPro" id="IPR037682">
    <property type="entry name" value="TonB_C"/>
</dbReference>
<dbReference type="Gene3D" id="3.30.1150.10">
    <property type="match status" value="1"/>
</dbReference>
<dbReference type="SUPFAM" id="SSF74653">
    <property type="entry name" value="TolA/TonB C-terminal domain"/>
    <property type="match status" value="1"/>
</dbReference>
<comment type="subcellular location">
    <subcellularLocation>
        <location evidence="1 10">Cell inner membrane</location>
        <topology evidence="1 10">Single-pass membrane protein</topology>
        <orientation evidence="1 10">Periplasmic side</orientation>
    </subcellularLocation>
</comment>
<dbReference type="GO" id="GO:0055085">
    <property type="term" value="P:transmembrane transport"/>
    <property type="evidence" value="ECO:0007669"/>
    <property type="project" value="InterPro"/>
</dbReference>
<keyword evidence="6" id="KW-0812">Transmembrane</keyword>
<dbReference type="KEGG" id="cps:CPS_1850"/>
<evidence type="ECO:0000259" key="12">
    <source>
        <dbReference type="PROSITE" id="PS52015"/>
    </source>
</evidence>
<dbReference type="HOGENOM" id="CLU_1270492_0_0_6"/>
<dbReference type="PROSITE" id="PS52015">
    <property type="entry name" value="TONB_CTD"/>
    <property type="match status" value="1"/>
</dbReference>
<dbReference type="Proteomes" id="UP000000547">
    <property type="component" value="Chromosome"/>
</dbReference>
<feature type="region of interest" description="Disordered" evidence="11">
    <location>
        <begin position="92"/>
        <end position="118"/>
    </location>
</feature>
<proteinExistence type="inferred from homology"/>
<sequence>MKLTFASPLANKNTKNNQQSPSPEVLHKPPEPIHKTPVLKAVATIKKQVKHLVSVSVQKPVPVKKVEIELAKNNNNTKPNENDVEKNNEATTIENSSELSHPPSLVKSTNSVERKPSTGVESALQLYMTQVRDYIAKHKRYPKEAKIRRHQGRVSISFIIDADGRVSESKIVKSCKSRYINKSVKVLLSKLRFKVAPKTIRHQFPKTILLEVNYQFS</sequence>
<reference evidence="13" key="1">
    <citation type="journal article" date="2005" name="Proc. Natl. Acad. Sci. U.S.A.">
        <title>The psychrophilic lifestyle as revealed by the genome sequence of Colwellia psychrerythraea 34H through genomic and proteomic analyses.</title>
        <authorList>
            <person name="Methe B.A."/>
            <person name="Nelson K.E."/>
            <person name="Deming J.W."/>
            <person name="Momen B."/>
            <person name="Melamud E."/>
            <person name="Zhang X."/>
            <person name="Moult J."/>
            <person name="Madupu R."/>
            <person name="Nelson W.C."/>
            <person name="Dodson R.J."/>
            <person name="Brinkac L.M."/>
            <person name="Daugherty S.C."/>
            <person name="Durkin A.S."/>
            <person name="DeBoy R.T."/>
            <person name="Kolonay J.F."/>
            <person name="Sullivan S.A."/>
            <person name="Zhou L."/>
            <person name="Davidsen T.M."/>
            <person name="Wu M."/>
            <person name="Huston A.L."/>
            <person name="Lewis M."/>
            <person name="Weaver B."/>
            <person name="Weidman J.F."/>
            <person name="Khouri H."/>
            <person name="Utterback T.R."/>
            <person name="Feldblyum T.V."/>
            <person name="Fraser C.M."/>
        </authorList>
    </citation>
    <scope>NUCLEOTIDE SEQUENCE [LARGE SCALE GENOMIC DNA]</scope>
    <source>
        <strain evidence="13">34H</strain>
    </source>
</reference>
<dbReference type="Pfam" id="PF03544">
    <property type="entry name" value="TonB_C"/>
    <property type="match status" value="1"/>
</dbReference>
<accession>Q484D5</accession>
<organism evidence="13 14">
    <name type="scientific">Colwellia psychrerythraea (strain 34H / ATCC BAA-681)</name>
    <name type="common">Vibrio psychroerythus</name>
    <dbReference type="NCBI Taxonomy" id="167879"/>
    <lineage>
        <taxon>Bacteria</taxon>
        <taxon>Pseudomonadati</taxon>
        <taxon>Pseudomonadota</taxon>
        <taxon>Gammaproteobacteria</taxon>
        <taxon>Alteromonadales</taxon>
        <taxon>Colwelliaceae</taxon>
        <taxon>Colwellia</taxon>
    </lineage>
</organism>
<evidence type="ECO:0000256" key="3">
    <source>
        <dbReference type="ARBA" id="ARBA00022448"/>
    </source>
</evidence>
<keyword evidence="4 10" id="KW-1003">Cell membrane</keyword>
<evidence type="ECO:0000313" key="14">
    <source>
        <dbReference type="Proteomes" id="UP000000547"/>
    </source>
</evidence>
<evidence type="ECO:0000256" key="2">
    <source>
        <dbReference type="ARBA" id="ARBA00006555"/>
    </source>
</evidence>
<gene>
    <name evidence="13" type="ordered locus">CPS_1850</name>
</gene>
<feature type="domain" description="TonB C-terminal" evidence="12">
    <location>
        <begin position="126"/>
        <end position="217"/>
    </location>
</feature>
<keyword evidence="3 10" id="KW-0813">Transport</keyword>
<dbReference type="GO" id="GO:0098797">
    <property type="term" value="C:plasma membrane protein complex"/>
    <property type="evidence" value="ECO:0007669"/>
    <property type="project" value="TreeGrafter"/>
</dbReference>